<evidence type="ECO:0000313" key="6">
    <source>
        <dbReference type="EMBL" id="KAE9627750.1"/>
    </source>
</evidence>
<protein>
    <recommendedName>
        <fullName evidence="8">Flagellar export chaperone FliS</fullName>
    </recommendedName>
</protein>
<dbReference type="GO" id="GO:0071973">
    <property type="term" value="P:bacterial-type flagellum-dependent cell motility"/>
    <property type="evidence" value="ECO:0007669"/>
    <property type="project" value="TreeGrafter"/>
</dbReference>
<evidence type="ECO:0008006" key="8">
    <source>
        <dbReference type="Google" id="ProtNLM"/>
    </source>
</evidence>
<keyword evidence="3" id="KW-0963">Cytoplasm</keyword>
<dbReference type="InterPro" id="IPR036584">
    <property type="entry name" value="FliS_sf"/>
</dbReference>
<sequence>MIENRTAQIANATPGQLVVITYEVIIETLDEAQKQLAVKDEKKFKRNIDKAQKLLRELMDSLDLSYSISMDLLQLYLYINKVIIKSYVTLKEEPLKEAKKLLNTLLIGWRQAVASEEKKAPVIENAQQIYAGLTYGKGSLNEAIVEDTNRGFKA</sequence>
<dbReference type="InterPro" id="IPR003713">
    <property type="entry name" value="FliS"/>
</dbReference>
<dbReference type="PANTHER" id="PTHR34773:SF1">
    <property type="entry name" value="FLAGELLAR SECRETION CHAPERONE FLIS"/>
    <property type="match status" value="1"/>
</dbReference>
<dbReference type="PANTHER" id="PTHR34773">
    <property type="entry name" value="FLAGELLAR SECRETION CHAPERONE FLIS"/>
    <property type="match status" value="1"/>
</dbReference>
<evidence type="ECO:0000256" key="1">
    <source>
        <dbReference type="ARBA" id="ARBA00004514"/>
    </source>
</evidence>
<dbReference type="Gene3D" id="1.20.120.340">
    <property type="entry name" value="Flagellar protein FliS"/>
    <property type="match status" value="1"/>
</dbReference>
<gene>
    <name evidence="6" type="ORF">GND95_14520</name>
</gene>
<accession>A0A7C8LCN7</accession>
<dbReference type="CDD" id="cd16098">
    <property type="entry name" value="FliS"/>
    <property type="match status" value="1"/>
</dbReference>
<comment type="subcellular location">
    <subcellularLocation>
        <location evidence="1">Cytoplasm</location>
        <location evidence="1">Cytosol</location>
    </subcellularLocation>
</comment>
<reference evidence="6 7" key="1">
    <citation type="submission" date="2019-12" db="EMBL/GenBank/DDBJ databases">
        <title>Defluviitalea raffinosedens, isolated from a biogas fermenter, genome sequencing and characterization.</title>
        <authorList>
            <person name="Rettenmaier R."/>
            <person name="Schneider M."/>
            <person name="Neuhaus K."/>
            <person name="Liebl W."/>
            <person name="Zverlov V."/>
        </authorList>
    </citation>
    <scope>NUCLEOTIDE SEQUENCE [LARGE SCALE GENOMIC DNA]</scope>
    <source>
        <strain evidence="6 7">249c-K6</strain>
    </source>
</reference>
<comment type="similarity">
    <text evidence="2">Belongs to the FliS family.</text>
</comment>
<evidence type="ECO:0000256" key="5">
    <source>
        <dbReference type="ARBA" id="ARBA00023186"/>
    </source>
</evidence>
<keyword evidence="4" id="KW-1005">Bacterial flagellum biogenesis</keyword>
<organism evidence="6 7">
    <name type="scientific">Defluviitalea raffinosedens</name>
    <dbReference type="NCBI Taxonomy" id="1450156"/>
    <lineage>
        <taxon>Bacteria</taxon>
        <taxon>Bacillati</taxon>
        <taxon>Bacillota</taxon>
        <taxon>Clostridia</taxon>
        <taxon>Lachnospirales</taxon>
        <taxon>Defluviitaleaceae</taxon>
        <taxon>Defluviitalea</taxon>
    </lineage>
</organism>
<dbReference type="GO" id="GO:0005829">
    <property type="term" value="C:cytosol"/>
    <property type="evidence" value="ECO:0007669"/>
    <property type="project" value="UniProtKB-SubCell"/>
</dbReference>
<keyword evidence="5" id="KW-0143">Chaperone</keyword>
<comment type="caution">
    <text evidence="6">The sequence shown here is derived from an EMBL/GenBank/DDBJ whole genome shotgun (WGS) entry which is preliminary data.</text>
</comment>
<evidence type="ECO:0000256" key="3">
    <source>
        <dbReference type="ARBA" id="ARBA00022490"/>
    </source>
</evidence>
<dbReference type="SUPFAM" id="SSF101116">
    <property type="entry name" value="Flagellar export chaperone FliS"/>
    <property type="match status" value="1"/>
</dbReference>
<keyword evidence="7" id="KW-1185">Reference proteome</keyword>
<dbReference type="AlphaFoldDB" id="A0A7C8LCN7"/>
<dbReference type="RefSeq" id="WP_158741831.1">
    <property type="nucleotide sequence ID" value="NZ_WSLF01000024.1"/>
</dbReference>
<proteinExistence type="inferred from homology"/>
<dbReference type="EMBL" id="WSLF01000024">
    <property type="protein sequence ID" value="KAE9627750.1"/>
    <property type="molecule type" value="Genomic_DNA"/>
</dbReference>
<dbReference type="Proteomes" id="UP000483018">
    <property type="component" value="Unassembled WGS sequence"/>
</dbReference>
<name>A0A7C8LCN7_9FIRM</name>
<evidence type="ECO:0000256" key="2">
    <source>
        <dbReference type="ARBA" id="ARBA00008787"/>
    </source>
</evidence>
<dbReference type="Pfam" id="PF02561">
    <property type="entry name" value="FliS"/>
    <property type="match status" value="1"/>
</dbReference>
<evidence type="ECO:0000256" key="4">
    <source>
        <dbReference type="ARBA" id="ARBA00022795"/>
    </source>
</evidence>
<dbReference type="OrthoDB" id="1767099at2"/>
<dbReference type="GO" id="GO:0044780">
    <property type="term" value="P:bacterial-type flagellum assembly"/>
    <property type="evidence" value="ECO:0007669"/>
    <property type="project" value="InterPro"/>
</dbReference>
<evidence type="ECO:0000313" key="7">
    <source>
        <dbReference type="Proteomes" id="UP000483018"/>
    </source>
</evidence>